<dbReference type="InterPro" id="IPR003265">
    <property type="entry name" value="HhH-GPD_domain"/>
</dbReference>
<dbReference type="SUPFAM" id="SSF52540">
    <property type="entry name" value="P-loop containing nucleoside triphosphate hydrolases"/>
    <property type="match status" value="2"/>
</dbReference>
<dbReference type="InterPro" id="IPR038718">
    <property type="entry name" value="SNF2-like_sf"/>
</dbReference>
<feature type="region of interest" description="Disordered" evidence="8">
    <location>
        <begin position="1848"/>
        <end position="1867"/>
    </location>
</feature>
<evidence type="ECO:0000256" key="7">
    <source>
        <dbReference type="ARBA" id="ARBA00023204"/>
    </source>
</evidence>
<dbReference type="NCBIfam" id="TIGR00856">
    <property type="entry name" value="pyrC_dimer"/>
    <property type="match status" value="1"/>
</dbReference>
<protein>
    <submittedName>
        <fullName evidence="10">PyrC protein</fullName>
    </submittedName>
</protein>
<dbReference type="Gene3D" id="3.40.50.10810">
    <property type="entry name" value="Tandem AAA-ATPase domain"/>
    <property type="match status" value="1"/>
</dbReference>
<keyword evidence="7" id="KW-0234">DNA repair</keyword>
<evidence type="ECO:0000256" key="3">
    <source>
        <dbReference type="ARBA" id="ARBA00022763"/>
    </source>
</evidence>
<dbReference type="PROSITE" id="PS00483">
    <property type="entry name" value="DIHYDROOROTASE_2"/>
    <property type="match status" value="1"/>
</dbReference>
<evidence type="ECO:0000256" key="6">
    <source>
        <dbReference type="ARBA" id="ARBA00022975"/>
    </source>
</evidence>
<dbReference type="HAMAP" id="MF_00219">
    <property type="entry name" value="PyrC_classII"/>
    <property type="match status" value="1"/>
</dbReference>
<reference evidence="10" key="1">
    <citation type="submission" date="2021-02" db="EMBL/GenBank/DDBJ databases">
        <authorList>
            <person name="Dougan E. K."/>
            <person name="Rhodes N."/>
            <person name="Thang M."/>
            <person name="Chan C."/>
        </authorList>
    </citation>
    <scope>NUCLEOTIDE SEQUENCE</scope>
</reference>
<dbReference type="GO" id="GO:0004151">
    <property type="term" value="F:dihydroorotase activity"/>
    <property type="evidence" value="ECO:0007669"/>
    <property type="project" value="InterPro"/>
</dbReference>
<name>A0A812QYU7_9DINO</name>
<proteinExistence type="inferred from homology"/>
<keyword evidence="3" id="KW-0227">DNA damage</keyword>
<dbReference type="FunFam" id="1.10.340.30:FF:000004">
    <property type="entry name" value="DNA-3-methyladenine glycosylase II"/>
    <property type="match status" value="1"/>
</dbReference>
<evidence type="ECO:0000256" key="8">
    <source>
        <dbReference type="SAM" id="MobiDB-lite"/>
    </source>
</evidence>
<dbReference type="Pfam" id="PF00730">
    <property type="entry name" value="HhH-GPD"/>
    <property type="match status" value="1"/>
</dbReference>
<dbReference type="SUPFAM" id="SSF48150">
    <property type="entry name" value="DNA-glycosylase"/>
    <property type="match status" value="1"/>
</dbReference>
<dbReference type="InterPro" id="IPR032466">
    <property type="entry name" value="Metal_Hydrolase"/>
</dbReference>
<dbReference type="SUPFAM" id="SSF51556">
    <property type="entry name" value="Metallo-dependent hydrolases"/>
    <property type="match status" value="1"/>
</dbReference>
<dbReference type="GO" id="GO:0003684">
    <property type="term" value="F:damaged DNA binding"/>
    <property type="evidence" value="ECO:0007669"/>
    <property type="project" value="UniProtKB-ARBA"/>
</dbReference>
<accession>A0A812QYU7</accession>
<dbReference type="InterPro" id="IPR004721">
    <property type="entry name" value="DHOdimr"/>
</dbReference>
<dbReference type="PANTHER" id="PTHR43137:SF1">
    <property type="entry name" value="DIHYDROOROTASE"/>
    <property type="match status" value="1"/>
</dbReference>
<feature type="region of interest" description="Disordered" evidence="8">
    <location>
        <begin position="1427"/>
        <end position="1448"/>
    </location>
</feature>
<dbReference type="InterPro" id="IPR006935">
    <property type="entry name" value="Helicase/UvrB_N"/>
</dbReference>
<dbReference type="GO" id="GO:0044205">
    <property type="term" value="P:'de novo' UMP biosynthetic process"/>
    <property type="evidence" value="ECO:0007669"/>
    <property type="project" value="UniProtKB-UniPathway"/>
</dbReference>
<dbReference type="GO" id="GO:0006207">
    <property type="term" value="P:'de novo' pyrimidine nucleobase biosynthetic process"/>
    <property type="evidence" value="ECO:0007669"/>
    <property type="project" value="TreeGrafter"/>
</dbReference>
<evidence type="ECO:0000313" key="11">
    <source>
        <dbReference type="Proteomes" id="UP000601435"/>
    </source>
</evidence>
<sequence>EQVLPCKRLKASPERDFAERGRDEPEAKTDVEPTTATRKARGHAADKALARWCALAPEKSLRGCELTIAALGATAGSRVQLRCGLVLLLRGDVPPMTAHEAVAAASALLRAGDPVAAAKALGHASPLTVDAMVQAHVRQVFQKNFQADLGELNDRDRLRLQLRRTSALPVAFRVTSATNADLQKLQGQDFKDGMDFAANPICKEKRLTASLGDCHLLSGGLMSAEQAAADDTSRAPDCVVELSMEPPFTTSFTAFPPQAHGRAGGLVYSKVHAICPDGQHRAILLGLPADCIAEEVPSDKTSKAPLSQQLSFKCSLLRRTIERGRLFGGGAAAVQEALQAILDSRDALATAAALRCLLLAMMDSVRLWKQRPEHLSFATLSMLAVLAASLPSWRLPAALRAALLRTASAAQAADQPEWLDMKEMTILQPDDFHHHFRDEPYLEHTVPHAVAQFCRVLVMPNLVPPVTNTAAALAYRERILLRVPKDVRPEDFVPLMTLYLTDKTSPEEIVKAKESGHVYAVKLYPAGATTNSDFGVTDYEKIMPALQKMEEVGLLLLVHGESTDQSIDIFEREQSFYETVMPMILSRCPKLRVVCEHITSAMAARFVETAGPNVAATITAHHLCHNRNAIFKGGINPHYYCLPILKTEPDRLKLLQCAVDNPKYFLGTDSAPHGVDKKECPCGCAGCFTAHMAVELVAEAFEAIGRLDALEDFVSKRGAAFYGLPENAGKRVLVREAWKVPEKYPFGDKVVRPLRAGETATWKLRPFQKWGIFLRQKRSRTCVGRLGVNPAAEDWTTGDDEMADIRNSLRLLTRGFLCLSAEEAGMMSCYADAMVNRGGLPIYQLPLPRADLEERLPSDYHLAAVDCSVVPHLPLHLQAALRKPPLCESTNLKDLHLRNLRFFIEQTQFNTRHQKDLKLRGGYIEAGDMERIINYMDEEHFAAGRDLAEARALPDDSGLQKSNAEGFVSEEECHLQSDRCRGFRTTLESVQRFMLAEPPKPATATARRRGGKKSSLESVLVANDDSSRLDAFLSLFGASREVKVAADRKDGQTVRVTCARTDRLDQPLLVQRAHRSQGQAGDRDEAFQEVDETSVREAAARAYCKSFADSKCSLPLPPMGFIWTVSGPVQLRAAASSSAVEALRFFVAGVELPPFDAGPVLRRCRMPSNSQSLCDEDRALLSQALYIDSRLDQVSLLAQLRSVAETLRSSPGEDAAPEWLEEALASKIPGCIWQEIYARLLLEEDFEGNPCLTLSPAHPYAGTLFRIVLLLTFLYPWVLAPTSNDLAFRVTRTSDISGSLHQHLLTVVKTLAYQDAEGRLTLAQPKAVEARVTTELFPYQKEAVERLLQSRHKGSNGSLDASSLGAGKTLVAVSFCMFLASAHGGGQFLVLVGSSSLMEGWRDQLIQHTSGVRIQLQQENGVLRDVSQRASNQAATSPGKASPGKRKRCVQDTDAETLFVITTYARAARHPFCCTWLLVVADECLALQNTDTLQCTAAWRLVSRSLYGGHFISGTMFRRHYSDLLDMLKMLRSSIPLRAEFVQAYFGAYLISYMRPQRSWQTKLVPLDIPAAVQSSYLEVVDECRGRAAQNFVKVLSRMRRVLSTAVQNDARPLAEAVWQTVQQLREEGRRPLVFASTEREADALCRHLGCARRYRRRHPAHCRGCDICRNFNKFAQPGCEKLPPVEGSEKGEELLIFTVGSDAAGLNLQSLGDSLILRPVQMDQLVQMMGRLDRPGQTSEQLCRAILYMKRTHEEAEVAHLQKHAAFWSLHIKPIARLIVMATAGAADNRQEISETYDKLLEGEQKPKAAASLEIAQAPEEEEVPNSEVWTSSENFGKRSWSTLRLAAGPSASPKPGSPAKQPPSKLAFRQVRGDLPDSSPKLGTIDLEPPMDVEQQLPRAMTRQSVQLGVGYLIQNDERFRHVVQLIGPPTGILELLGKDRPDPFTTLVQTVCHQQLSVRVCQGMFERLLGLCGNRDTKVLQPERVACESCDRIREVAKLSYRKIEYIQKIAQRFLDGTLSGEVFEEASDDELRQRLTQLPGIGEWTLEMFLIFQLHRHGGIPYGDVAIQSAMKMIYNIAPPAHITAKNEVSWMPTRPQMEIFAKRWGPFGSIASLYMLRVADNVNAVFLPD</sequence>
<dbReference type="Gene3D" id="1.10.1670.40">
    <property type="match status" value="1"/>
</dbReference>
<comment type="caution">
    <text evidence="10">The sequence shown here is derived from an EMBL/GenBank/DDBJ whole genome shotgun (WGS) entry which is preliminary data.</text>
</comment>
<evidence type="ECO:0000256" key="1">
    <source>
        <dbReference type="ARBA" id="ARBA00010817"/>
    </source>
</evidence>
<evidence type="ECO:0000256" key="2">
    <source>
        <dbReference type="ARBA" id="ARBA00022723"/>
    </source>
</evidence>
<dbReference type="InterPro" id="IPR027417">
    <property type="entry name" value="P-loop_NTPase"/>
</dbReference>
<gene>
    <name evidence="10" type="primary">pyrC</name>
    <name evidence="10" type="ORF">SNEC2469_LOCUS11310</name>
</gene>
<organism evidence="10 11">
    <name type="scientific">Symbiodinium necroappetens</name>
    <dbReference type="NCBI Taxonomy" id="1628268"/>
    <lineage>
        <taxon>Eukaryota</taxon>
        <taxon>Sar</taxon>
        <taxon>Alveolata</taxon>
        <taxon>Dinophyceae</taxon>
        <taxon>Suessiales</taxon>
        <taxon>Symbiodiniaceae</taxon>
        <taxon>Symbiodinium</taxon>
    </lineage>
</organism>
<dbReference type="CDD" id="cd00056">
    <property type="entry name" value="ENDO3c"/>
    <property type="match status" value="1"/>
</dbReference>
<dbReference type="GO" id="GO:0005737">
    <property type="term" value="C:cytoplasm"/>
    <property type="evidence" value="ECO:0007669"/>
    <property type="project" value="TreeGrafter"/>
</dbReference>
<evidence type="ECO:0000259" key="9">
    <source>
        <dbReference type="SMART" id="SM00478"/>
    </source>
</evidence>
<dbReference type="EMBL" id="CAJNJA010017943">
    <property type="protein sequence ID" value="CAE7411500.1"/>
    <property type="molecule type" value="Genomic_DNA"/>
</dbReference>
<evidence type="ECO:0000256" key="4">
    <source>
        <dbReference type="ARBA" id="ARBA00022801"/>
    </source>
</evidence>
<keyword evidence="4" id="KW-0378">Hydrolase</keyword>
<dbReference type="Gene3D" id="1.10.340.30">
    <property type="entry name" value="Hypothetical protein, domain 2"/>
    <property type="match status" value="1"/>
</dbReference>
<feature type="region of interest" description="Disordered" evidence="8">
    <location>
        <begin position="11"/>
        <end position="43"/>
    </location>
</feature>
<keyword evidence="2" id="KW-0479">Metal-binding</keyword>
<dbReference type="InterPro" id="IPR011257">
    <property type="entry name" value="DNA_glycosylase"/>
</dbReference>
<evidence type="ECO:0000313" key="10">
    <source>
        <dbReference type="EMBL" id="CAE7411500.1"/>
    </source>
</evidence>
<dbReference type="CDD" id="cd01294">
    <property type="entry name" value="DHOase"/>
    <property type="match status" value="1"/>
</dbReference>
<dbReference type="GO" id="GO:0006284">
    <property type="term" value="P:base-excision repair"/>
    <property type="evidence" value="ECO:0007669"/>
    <property type="project" value="InterPro"/>
</dbReference>
<evidence type="ECO:0000256" key="5">
    <source>
        <dbReference type="ARBA" id="ARBA00022833"/>
    </source>
</evidence>
<keyword evidence="5" id="KW-0862">Zinc</keyword>
<dbReference type="Pfam" id="PF04851">
    <property type="entry name" value="ResIII"/>
    <property type="match status" value="1"/>
</dbReference>
<feature type="domain" description="HhH-GPD" evidence="9">
    <location>
        <begin position="1955"/>
        <end position="2125"/>
    </location>
</feature>
<dbReference type="Proteomes" id="UP000601435">
    <property type="component" value="Unassembled WGS sequence"/>
</dbReference>
<keyword evidence="6" id="KW-0665">Pyrimidine biosynthesis</keyword>
<keyword evidence="11" id="KW-1185">Reference proteome</keyword>
<dbReference type="GO" id="GO:0005524">
    <property type="term" value="F:ATP binding"/>
    <property type="evidence" value="ECO:0007669"/>
    <property type="project" value="InterPro"/>
</dbReference>
<comment type="similarity">
    <text evidence="1">Belongs to the alkylbase DNA glycosidase AlkA family.</text>
</comment>
<feature type="non-terminal residue" evidence="10">
    <location>
        <position position="2134"/>
    </location>
</feature>
<feature type="compositionally biased region" description="Basic and acidic residues" evidence="8">
    <location>
        <begin position="11"/>
        <end position="31"/>
    </location>
</feature>
<dbReference type="Gene3D" id="3.20.20.140">
    <property type="entry name" value="Metal-dependent hydrolases"/>
    <property type="match status" value="1"/>
</dbReference>
<dbReference type="UniPathway" id="UPA00070">
    <property type="reaction ID" value="UER00117"/>
</dbReference>
<dbReference type="SMART" id="SM00478">
    <property type="entry name" value="ENDO3c"/>
    <property type="match status" value="1"/>
</dbReference>
<dbReference type="InterPro" id="IPR002195">
    <property type="entry name" value="Dihydroorotase_CS"/>
</dbReference>
<dbReference type="PANTHER" id="PTHR43137">
    <property type="entry name" value="DIHYDROOROTASE"/>
    <property type="match status" value="1"/>
</dbReference>
<dbReference type="GO" id="GO:0046872">
    <property type="term" value="F:metal ion binding"/>
    <property type="evidence" value="ECO:0007669"/>
    <property type="project" value="UniProtKB-KW"/>
</dbReference>
<dbReference type="OrthoDB" id="414918at2759"/>